<feature type="transmembrane region" description="Helical" evidence="4">
    <location>
        <begin position="474"/>
        <end position="493"/>
    </location>
</feature>
<dbReference type="PANTHER" id="PTHR48043:SF159">
    <property type="entry name" value="EG:EG0003.4 PROTEIN-RELATED"/>
    <property type="match status" value="1"/>
</dbReference>
<sequence>MKIQQVFIIFVAIISVSVGSRILFLFPTPSKSHMIIAHSLSRVLAEKGHNVTVVSPFPLSKSIKNHREIVIPFNTKAKEVMVKIMETTPKSFSKMISLMMEVNFIEGEELMVSEKFKEILQEKFDLIVMGMNFQNFLLGYGEAFDCPIIILSVQRHFSGTNFLIGNPIAANVAPHFIVAKYDMNFVDRVKNFFAYGMDLLFFTYANYRQKAIYNKYFSSTNQRSYEDAIKNISLILINDHFTEGVVRPNVPGIIEVRGIQVKPTPDKLPDNIQKFLDEATDGAIFFSLGSNFKSEQVSDEKIKTILSVFSKIPQRVIMKWDFDTIEEKSDNIMLGKWLPQDDILAHPNVKIFISHCGLGSVVESRYHGVPILGLPLFGDQMMNAKLAVEEGWAVVMELKILEEKDFHKNIQELLHNEKYSSEAKRFSRLYRDRPLSPRDTAVYWTEYVINHRGAKHMQYRAVHQNFWQQNSLDVIGFLLFSLWIVLKIFKLIFRVVKRNCFVKDYSDKKKQ</sequence>
<accession>A0A9N9WP82</accession>
<dbReference type="InterPro" id="IPR002213">
    <property type="entry name" value="UDP_glucos_trans"/>
</dbReference>
<dbReference type="Pfam" id="PF00201">
    <property type="entry name" value="UDPGT"/>
    <property type="match status" value="1"/>
</dbReference>
<dbReference type="FunFam" id="3.40.50.2000:FF:000050">
    <property type="entry name" value="UDP-glucuronosyltransferase"/>
    <property type="match status" value="1"/>
</dbReference>
<proteinExistence type="inferred from homology"/>
<evidence type="ECO:0000256" key="4">
    <source>
        <dbReference type="SAM" id="Phobius"/>
    </source>
</evidence>
<dbReference type="SUPFAM" id="SSF53756">
    <property type="entry name" value="UDP-Glycosyltransferase/glycogen phosphorylase"/>
    <property type="match status" value="1"/>
</dbReference>
<dbReference type="AlphaFoldDB" id="A0A9N9WP82"/>
<dbReference type="EMBL" id="OU895878">
    <property type="protein sequence ID" value="CAG9803451.1"/>
    <property type="molecule type" value="Genomic_DNA"/>
</dbReference>
<dbReference type="CDD" id="cd03784">
    <property type="entry name" value="GT1_Gtf-like"/>
    <property type="match status" value="1"/>
</dbReference>
<evidence type="ECO:0000256" key="3">
    <source>
        <dbReference type="ARBA" id="ARBA00022679"/>
    </source>
</evidence>
<evidence type="ECO:0000256" key="1">
    <source>
        <dbReference type="ARBA" id="ARBA00009995"/>
    </source>
</evidence>
<reference evidence="5" key="1">
    <citation type="submission" date="2022-01" db="EMBL/GenBank/DDBJ databases">
        <authorList>
            <person name="King R."/>
        </authorList>
    </citation>
    <scope>NUCLEOTIDE SEQUENCE</scope>
</reference>
<reference evidence="5" key="2">
    <citation type="submission" date="2022-10" db="EMBL/GenBank/DDBJ databases">
        <authorList>
            <consortium name="ENA_rothamsted_submissions"/>
            <consortium name="culmorum"/>
            <person name="King R."/>
        </authorList>
    </citation>
    <scope>NUCLEOTIDE SEQUENCE</scope>
</reference>
<keyword evidence="3" id="KW-0808">Transferase</keyword>
<evidence type="ECO:0000256" key="2">
    <source>
        <dbReference type="ARBA" id="ARBA00022676"/>
    </source>
</evidence>
<name>A0A9N9WP82_9DIPT</name>
<keyword evidence="4" id="KW-0472">Membrane</keyword>
<gene>
    <name evidence="5" type="ORF">CHIRRI_LOCUS6351</name>
</gene>
<dbReference type="PANTHER" id="PTHR48043">
    <property type="entry name" value="EG:EG0003.4 PROTEIN-RELATED"/>
    <property type="match status" value="1"/>
</dbReference>
<evidence type="ECO:0000313" key="6">
    <source>
        <dbReference type="Proteomes" id="UP001153620"/>
    </source>
</evidence>
<comment type="similarity">
    <text evidence="1">Belongs to the UDP-glycosyltransferase family.</text>
</comment>
<organism evidence="5 6">
    <name type="scientific">Chironomus riparius</name>
    <dbReference type="NCBI Taxonomy" id="315576"/>
    <lineage>
        <taxon>Eukaryota</taxon>
        <taxon>Metazoa</taxon>
        <taxon>Ecdysozoa</taxon>
        <taxon>Arthropoda</taxon>
        <taxon>Hexapoda</taxon>
        <taxon>Insecta</taxon>
        <taxon>Pterygota</taxon>
        <taxon>Neoptera</taxon>
        <taxon>Endopterygota</taxon>
        <taxon>Diptera</taxon>
        <taxon>Nematocera</taxon>
        <taxon>Chironomoidea</taxon>
        <taxon>Chironomidae</taxon>
        <taxon>Chironominae</taxon>
        <taxon>Chironomus</taxon>
    </lineage>
</organism>
<dbReference type="GO" id="GO:0008194">
    <property type="term" value="F:UDP-glycosyltransferase activity"/>
    <property type="evidence" value="ECO:0007669"/>
    <property type="project" value="InterPro"/>
</dbReference>
<feature type="transmembrane region" description="Helical" evidence="4">
    <location>
        <begin position="7"/>
        <end position="26"/>
    </location>
</feature>
<dbReference type="InterPro" id="IPR050271">
    <property type="entry name" value="UDP-glycosyltransferase"/>
</dbReference>
<evidence type="ECO:0008006" key="7">
    <source>
        <dbReference type="Google" id="ProtNLM"/>
    </source>
</evidence>
<keyword evidence="4" id="KW-1133">Transmembrane helix</keyword>
<evidence type="ECO:0000313" key="5">
    <source>
        <dbReference type="EMBL" id="CAG9803451.1"/>
    </source>
</evidence>
<keyword evidence="6" id="KW-1185">Reference proteome</keyword>
<dbReference type="OrthoDB" id="5835829at2759"/>
<keyword evidence="2" id="KW-0328">Glycosyltransferase</keyword>
<dbReference type="Gene3D" id="3.40.50.2000">
    <property type="entry name" value="Glycogen Phosphorylase B"/>
    <property type="match status" value="2"/>
</dbReference>
<keyword evidence="4" id="KW-0812">Transmembrane</keyword>
<protein>
    <recommendedName>
        <fullName evidence="7">UDP-glucuronosyltransferase</fullName>
    </recommendedName>
</protein>
<dbReference type="Proteomes" id="UP001153620">
    <property type="component" value="Chromosome 2"/>
</dbReference>